<evidence type="ECO:0000256" key="1">
    <source>
        <dbReference type="SAM" id="MobiDB-lite"/>
    </source>
</evidence>
<dbReference type="STRING" id="1415166.NONO_c62260"/>
<dbReference type="OrthoDB" id="4539325at2"/>
<dbReference type="eggNOG" id="ENOG5031GR9">
    <property type="taxonomic scope" value="Bacteria"/>
</dbReference>
<keyword evidence="3" id="KW-1185">Reference proteome</keyword>
<name>W5TP18_9NOCA</name>
<organism evidence="2 3">
    <name type="scientific">Nocardia nova SH22a</name>
    <dbReference type="NCBI Taxonomy" id="1415166"/>
    <lineage>
        <taxon>Bacteria</taxon>
        <taxon>Bacillati</taxon>
        <taxon>Actinomycetota</taxon>
        <taxon>Actinomycetes</taxon>
        <taxon>Mycobacteriales</taxon>
        <taxon>Nocardiaceae</taxon>
        <taxon>Nocardia</taxon>
    </lineage>
</organism>
<gene>
    <name evidence="2" type="ORF">NONO_c62260</name>
</gene>
<feature type="region of interest" description="Disordered" evidence="1">
    <location>
        <begin position="47"/>
        <end position="69"/>
    </location>
</feature>
<dbReference type="HOGENOM" id="CLU_1711339_0_0_11"/>
<dbReference type="EMBL" id="CP006850">
    <property type="protein sequence ID" value="AHH20997.1"/>
    <property type="molecule type" value="Genomic_DNA"/>
</dbReference>
<sequence length="153" mass="17295">MTTLADEGWIPVTAEQSQDGYTWRMWVRPDAPEWTFVEVRDELGRTHSGGVGEPYGLPEQPGPQFWTGTSDGFPTFVGVRFEDRYPGIDIETTRRQITVKAEQAESHFGKRYYAMPLRDDEELVAIIGGGVRTPQDSASGIDSRETGFYPFER</sequence>
<proteinExistence type="predicted"/>
<accession>W5TP18</accession>
<dbReference type="RefSeq" id="WP_025352332.1">
    <property type="nucleotide sequence ID" value="NZ_CP006850.1"/>
</dbReference>
<evidence type="ECO:0000313" key="3">
    <source>
        <dbReference type="Proteomes" id="UP000019150"/>
    </source>
</evidence>
<feature type="region of interest" description="Disordered" evidence="1">
    <location>
        <begin position="134"/>
        <end position="153"/>
    </location>
</feature>
<dbReference type="Proteomes" id="UP000019150">
    <property type="component" value="Chromosome"/>
</dbReference>
<reference evidence="2 3" key="1">
    <citation type="journal article" date="2014" name="Appl. Environ. Microbiol.">
        <title>Insights into the Microbial Degradation of Rubber and Gutta-Percha by Analysis of the Complete Genome of Nocardia nova SH22a.</title>
        <authorList>
            <person name="Luo Q."/>
            <person name="Hiessl S."/>
            <person name="Poehlein A."/>
            <person name="Daniel R."/>
            <person name="Steinbuchel A."/>
        </authorList>
    </citation>
    <scope>NUCLEOTIDE SEQUENCE [LARGE SCALE GENOMIC DNA]</scope>
    <source>
        <strain evidence="2">SH22a</strain>
    </source>
</reference>
<dbReference type="AlphaFoldDB" id="W5TP18"/>
<evidence type="ECO:0000313" key="2">
    <source>
        <dbReference type="EMBL" id="AHH20997.1"/>
    </source>
</evidence>
<dbReference type="KEGG" id="nno:NONO_c62260"/>
<protein>
    <submittedName>
        <fullName evidence="2">Uncharacterized protein</fullName>
    </submittedName>
</protein>